<organism evidence="3 4">
    <name type="scientific">Mycolicibacterium litorale</name>
    <dbReference type="NCBI Taxonomy" id="758802"/>
    <lineage>
        <taxon>Bacteria</taxon>
        <taxon>Bacillati</taxon>
        <taxon>Actinomycetota</taxon>
        <taxon>Actinomycetes</taxon>
        <taxon>Mycobacteriales</taxon>
        <taxon>Mycobacteriaceae</taxon>
        <taxon>Mycolicibacterium</taxon>
    </lineage>
</organism>
<dbReference type="GO" id="GO:0046047">
    <property type="term" value="P:TTP catabolic process"/>
    <property type="evidence" value="ECO:0007669"/>
    <property type="project" value="TreeGrafter"/>
</dbReference>
<dbReference type="GO" id="GO:0047429">
    <property type="term" value="F:nucleoside triphosphate diphosphatase activity"/>
    <property type="evidence" value="ECO:0007669"/>
    <property type="project" value="TreeGrafter"/>
</dbReference>
<feature type="region of interest" description="Disordered" evidence="1">
    <location>
        <begin position="282"/>
        <end position="337"/>
    </location>
</feature>
<dbReference type="InterPro" id="IPR011551">
    <property type="entry name" value="NTP_PyrPHydrolase_MazG"/>
</dbReference>
<sequence length="337" mass="36791">MTVVLVDPRRPSLVPVEAIGMLTGDVQYTEEMPIKVPWSLPAARPAYDGEDAPVLLSSDPDHPAVRARLAAGDRLISAPQPQPGERLVDAVAMMDKLRTSGPWESEQTHDSLRRYLLEETYELFDAVRGGNADELREELGDVLLQVLFHARIAEDASQHAFTIDDVADSLIRKLGNRVPAVLAGQTISLDEQLAQWEERKLLEKSRDSSMDDVPTGQPALALAQKVLARVTTAGLPADLIPAALTTVTVSAEFDAENSLRTAVLEFMDTVRGVEQAVAAARRGGDVPEELDSEPLTQITEEEWRAHWPSEVSDEAEAEIPAESAEEPASEEPAEDPR</sequence>
<dbReference type="EMBL" id="AP022586">
    <property type="protein sequence ID" value="BBY14432.1"/>
    <property type="molecule type" value="Genomic_DNA"/>
</dbReference>
<dbReference type="SUPFAM" id="SSF101386">
    <property type="entry name" value="all-alpha NTP pyrophosphatases"/>
    <property type="match status" value="1"/>
</dbReference>
<dbReference type="GO" id="GO:0046052">
    <property type="term" value="P:UTP catabolic process"/>
    <property type="evidence" value="ECO:0007669"/>
    <property type="project" value="TreeGrafter"/>
</dbReference>
<feature type="compositionally biased region" description="Acidic residues" evidence="1">
    <location>
        <begin position="311"/>
        <end position="337"/>
    </location>
</feature>
<evidence type="ECO:0000313" key="3">
    <source>
        <dbReference type="EMBL" id="BBY14432.1"/>
    </source>
</evidence>
<dbReference type="AlphaFoldDB" id="A0AAD1IFH0"/>
<dbReference type="InterPro" id="IPR048015">
    <property type="entry name" value="NTP-PPase_MazG-like_N"/>
</dbReference>
<feature type="domain" description="NTP pyrophosphohydrolase MazG-like" evidence="2">
    <location>
        <begin position="107"/>
        <end position="181"/>
    </location>
</feature>
<dbReference type="CDD" id="cd11528">
    <property type="entry name" value="NTP-PPase_MazG_Nterm"/>
    <property type="match status" value="1"/>
</dbReference>
<evidence type="ECO:0000313" key="4">
    <source>
        <dbReference type="Proteomes" id="UP000466607"/>
    </source>
</evidence>
<dbReference type="Proteomes" id="UP000466607">
    <property type="component" value="Chromosome"/>
</dbReference>
<dbReference type="Pfam" id="PF03819">
    <property type="entry name" value="MazG"/>
    <property type="match status" value="1"/>
</dbReference>
<gene>
    <name evidence="3" type="primary">mazG</name>
    <name evidence="3" type="ORF">MLIT_00240</name>
</gene>
<protein>
    <submittedName>
        <fullName evidence="3">Nucleoside triphosphate pyrophosphohydrolase</fullName>
    </submittedName>
</protein>
<dbReference type="PANTHER" id="PTHR30522:SF0">
    <property type="entry name" value="NUCLEOSIDE TRIPHOSPHATE PYROPHOSPHOHYDROLASE"/>
    <property type="match status" value="1"/>
</dbReference>
<dbReference type="NCBIfam" id="NF008987">
    <property type="entry name" value="PRK12334.1-1"/>
    <property type="match status" value="1"/>
</dbReference>
<evidence type="ECO:0000259" key="2">
    <source>
        <dbReference type="Pfam" id="PF03819"/>
    </source>
</evidence>
<reference evidence="3 4" key="1">
    <citation type="journal article" date="2019" name="Emerg. Microbes Infect.">
        <title>Comprehensive subspecies identification of 175 nontuberculous mycobacteria species based on 7547 genomic profiles.</title>
        <authorList>
            <person name="Matsumoto Y."/>
            <person name="Kinjo T."/>
            <person name="Motooka D."/>
            <person name="Nabeya D."/>
            <person name="Jung N."/>
            <person name="Uechi K."/>
            <person name="Horii T."/>
            <person name="Iida T."/>
            <person name="Fujita J."/>
            <person name="Nakamura S."/>
        </authorList>
    </citation>
    <scope>NUCLEOTIDE SEQUENCE [LARGE SCALE GENOMIC DNA]</scope>
    <source>
        <strain evidence="3 4">JCM 17423</strain>
    </source>
</reference>
<keyword evidence="4" id="KW-1185">Reference proteome</keyword>
<dbReference type="GO" id="GO:0006203">
    <property type="term" value="P:dGTP catabolic process"/>
    <property type="evidence" value="ECO:0007669"/>
    <property type="project" value="TreeGrafter"/>
</dbReference>
<dbReference type="GO" id="GO:0046061">
    <property type="term" value="P:dATP catabolic process"/>
    <property type="evidence" value="ECO:0007669"/>
    <property type="project" value="TreeGrafter"/>
</dbReference>
<name>A0AAD1IFH0_9MYCO</name>
<proteinExistence type="predicted"/>
<dbReference type="InterPro" id="IPR004518">
    <property type="entry name" value="MazG-like_dom"/>
</dbReference>
<dbReference type="GO" id="GO:0046081">
    <property type="term" value="P:dUTP catabolic process"/>
    <property type="evidence" value="ECO:0007669"/>
    <property type="project" value="TreeGrafter"/>
</dbReference>
<evidence type="ECO:0000256" key="1">
    <source>
        <dbReference type="SAM" id="MobiDB-lite"/>
    </source>
</evidence>
<dbReference type="PANTHER" id="PTHR30522">
    <property type="entry name" value="NUCLEOSIDE TRIPHOSPHATE PYROPHOSPHOHYDROLASE"/>
    <property type="match status" value="1"/>
</dbReference>
<dbReference type="RefSeq" id="WP_134055756.1">
    <property type="nucleotide sequence ID" value="NZ_AP022586.1"/>
</dbReference>
<dbReference type="Gene3D" id="1.10.287.1080">
    <property type="entry name" value="MazG-like"/>
    <property type="match status" value="1"/>
</dbReference>
<dbReference type="GO" id="GO:0046076">
    <property type="term" value="P:dTTP catabolic process"/>
    <property type="evidence" value="ECO:0007669"/>
    <property type="project" value="TreeGrafter"/>
</dbReference>
<accession>A0AAD1IFH0</accession>